<keyword evidence="2" id="KW-1185">Reference proteome</keyword>
<comment type="caution">
    <text evidence="1">The sequence shown here is derived from an EMBL/GenBank/DDBJ whole genome shotgun (WGS) entry which is preliminary data.</text>
</comment>
<name>A0A8S1W744_PAROT</name>
<dbReference type="EMBL" id="CAJJDP010000082">
    <property type="protein sequence ID" value="CAD8184667.1"/>
    <property type="molecule type" value="Genomic_DNA"/>
</dbReference>
<gene>
    <name evidence="1" type="ORF">POCTA_138.1.T0830225</name>
</gene>
<protein>
    <submittedName>
        <fullName evidence="1">Uncharacterized protein</fullName>
    </submittedName>
</protein>
<dbReference type="OrthoDB" id="325603at2759"/>
<evidence type="ECO:0000313" key="2">
    <source>
        <dbReference type="Proteomes" id="UP000683925"/>
    </source>
</evidence>
<dbReference type="Proteomes" id="UP000683925">
    <property type="component" value="Unassembled WGS sequence"/>
</dbReference>
<reference evidence="1" key="1">
    <citation type="submission" date="2021-01" db="EMBL/GenBank/DDBJ databases">
        <authorList>
            <consortium name="Genoscope - CEA"/>
            <person name="William W."/>
        </authorList>
    </citation>
    <scope>NUCLEOTIDE SEQUENCE</scope>
</reference>
<organism evidence="1 2">
    <name type="scientific">Paramecium octaurelia</name>
    <dbReference type="NCBI Taxonomy" id="43137"/>
    <lineage>
        <taxon>Eukaryota</taxon>
        <taxon>Sar</taxon>
        <taxon>Alveolata</taxon>
        <taxon>Ciliophora</taxon>
        <taxon>Intramacronucleata</taxon>
        <taxon>Oligohymenophorea</taxon>
        <taxon>Peniculida</taxon>
        <taxon>Parameciidae</taxon>
        <taxon>Paramecium</taxon>
    </lineage>
</organism>
<dbReference type="AlphaFoldDB" id="A0A8S1W744"/>
<evidence type="ECO:0000313" key="1">
    <source>
        <dbReference type="EMBL" id="CAD8184667.1"/>
    </source>
</evidence>
<sequence>MEIAINMIQPIQQQQLRNISLNNGWIQRIQSFMMQYLSNKYFHPKSYIKGRIVQCQEGYKQGGKSMCDRFCCSLCLSCLTIADEYYFAKCPFNYYQQPISLQEINKRRVF</sequence>
<accession>A0A8S1W744</accession>
<proteinExistence type="predicted"/>